<organism evidence="13 14">
    <name type="scientific">Monosiga brevicollis</name>
    <name type="common">Choanoflagellate</name>
    <dbReference type="NCBI Taxonomy" id="81824"/>
    <lineage>
        <taxon>Eukaryota</taxon>
        <taxon>Choanoflagellata</taxon>
        <taxon>Craspedida</taxon>
        <taxon>Salpingoecidae</taxon>
        <taxon>Monosiga</taxon>
    </lineage>
</organism>
<dbReference type="Proteomes" id="UP000001357">
    <property type="component" value="Unassembled WGS sequence"/>
</dbReference>
<comment type="function">
    <text evidence="9">Required for normal Golgi function.</text>
</comment>
<evidence type="ECO:0000256" key="10">
    <source>
        <dbReference type="SAM" id="MobiDB-lite"/>
    </source>
</evidence>
<dbReference type="EMBL" id="CH991568">
    <property type="protein sequence ID" value="EDQ86092.1"/>
    <property type="molecule type" value="Genomic_DNA"/>
</dbReference>
<gene>
    <name evidence="13" type="ORF">MONBRDRAFT_11210</name>
</gene>
<dbReference type="GeneID" id="5894337"/>
<keyword evidence="7 9" id="KW-0472">Membrane</keyword>
<evidence type="ECO:0000256" key="7">
    <source>
        <dbReference type="ARBA" id="ARBA00023136"/>
    </source>
</evidence>
<dbReference type="InParanoid" id="A9V8J1"/>
<protein>
    <recommendedName>
        <fullName evidence="3 9">Conserved oligomeric Golgi complex subunit 6</fullName>
        <shortName evidence="9">COG complex subunit 6</shortName>
    </recommendedName>
    <alternativeName>
        <fullName evidence="8 9">Component of oligomeric Golgi complex 6</fullName>
    </alternativeName>
</protein>
<comment type="subunit">
    <text evidence="9">Component of the conserved oligomeric Golgi complex.</text>
</comment>
<evidence type="ECO:0000256" key="2">
    <source>
        <dbReference type="ARBA" id="ARBA00011023"/>
    </source>
</evidence>
<name>A9V8J1_MONBE</name>
<dbReference type="GO" id="GO:0000139">
    <property type="term" value="C:Golgi membrane"/>
    <property type="evidence" value="ECO:0007669"/>
    <property type="project" value="UniProtKB-SubCell"/>
</dbReference>
<dbReference type="RefSeq" id="XP_001749017.1">
    <property type="nucleotide sequence ID" value="XM_001748965.1"/>
</dbReference>
<dbReference type="GO" id="GO:0015031">
    <property type="term" value="P:protein transport"/>
    <property type="evidence" value="ECO:0007669"/>
    <property type="project" value="UniProtKB-KW"/>
</dbReference>
<evidence type="ECO:0000259" key="12">
    <source>
        <dbReference type="Pfam" id="PF20653"/>
    </source>
</evidence>
<proteinExistence type="inferred from homology"/>
<sequence length="946" mass="105021">MASSAPQPSVPGAAEPGTSADATTATTPATSRTGSTAASAGTDPSATAQHPAPGSATPATDTIGRKVEKVLQAHSGLLRAVPGQDDLVTSLAGLDGLLEDNTKHARNNLRSKIEQQALVANQQFITVFSSVFEALAGVETELAGMTSACKQMTERLAKAKSETSALVTQTNNLKQAQDQAELRRKLLDAFTARYQLPPDDKAVLLGDRPFDMTFFSALERVQAIHADCRRLLRTNHQRAGVDIMDDMANIQDRAYERLYHWTQNACRGLTTEHVDNSKRLNLAFLALRSRPVLLQYSLNELATARRNARVRTFSDALTFGGPNGSPPPIEMHSHDPLRYISDMLAHVHQTLLAERDLLRTIVGTDRTVQQGAGSNHAMTGEQLRPFLYLATRCVMMASSSLRVGEALDAIAEGLTRPFRMRAEAVLSALQSDIVMAYKVAALLEFYRQSSQELIKLDRTSSLAEVIQELHAKTLKIFFNALEIRANDLLVNVDVAPASLSPPDSLVRIMSTVREVLDAQATSYGRQGDDGAQELEKAAYMLNCFYHIQTVLTLYDSTHRRLEVIESEMERHIDTLMVVVTTAPMLVNAEGEPVAAMAAEPRFPDRFICPFPHRCVGEDCRYKPMMRAPALRPMTFSWYPASCDDCRCVADNRYANPHGFSFVFTVSTGHSGTGFLGNEAVWAHALRRPSLEGTPVLVFHERHDRRNMLPNIQQRWNVCDVAWTFVVEDMVPFMEQQLLAKNRSIFFSSGHDMTVGLLPALVSYLGPAVSLVRVRRDRVRVAKSFTISVPLGPEAQRCFFCINPDSLLNRCPWRDRQAFAQLSSFQRFLHASDEMECQWQSLRHSFPHQRTFVLNWTTSISEEEMQALAYFVGELQPLSPSAEDLPLLKWIKNQHHRSRALNTSVPQDFQVELAQHAQALGVTLTHCNNMTCIPSPNSSVRGEAGTI</sequence>
<comment type="similarity">
    <text evidence="2 9">Belongs to the COG6 family.</text>
</comment>
<keyword evidence="4 9" id="KW-0813">Transport</keyword>
<dbReference type="GO" id="GO:0017119">
    <property type="term" value="C:Golgi transport complex"/>
    <property type="evidence" value="ECO:0000318"/>
    <property type="project" value="GO_Central"/>
</dbReference>
<evidence type="ECO:0000256" key="9">
    <source>
        <dbReference type="RuleBase" id="RU365075"/>
    </source>
</evidence>
<keyword evidence="6 9" id="KW-0333">Golgi apparatus</keyword>
<dbReference type="PANTHER" id="PTHR21506:SF0">
    <property type="entry name" value="CONSERVED OLIGOMERIC GOLGI COMPLEX SUBUNIT 6"/>
    <property type="match status" value="1"/>
</dbReference>
<dbReference type="eggNOG" id="KOG3758">
    <property type="taxonomic scope" value="Eukaryota"/>
</dbReference>
<dbReference type="InterPro" id="IPR010490">
    <property type="entry name" value="COG6"/>
</dbReference>
<dbReference type="KEGG" id="mbr:MONBRDRAFT_11210"/>
<evidence type="ECO:0000256" key="6">
    <source>
        <dbReference type="ARBA" id="ARBA00023034"/>
    </source>
</evidence>
<dbReference type="InterPro" id="IPR048368">
    <property type="entry name" value="COG6_N"/>
</dbReference>
<dbReference type="Pfam" id="PF06419">
    <property type="entry name" value="COG6_N"/>
    <property type="match status" value="1"/>
</dbReference>
<evidence type="ECO:0000259" key="11">
    <source>
        <dbReference type="Pfam" id="PF06419"/>
    </source>
</evidence>
<evidence type="ECO:0000256" key="3">
    <source>
        <dbReference type="ARBA" id="ARBA00020973"/>
    </source>
</evidence>
<comment type="subcellular location">
    <subcellularLocation>
        <location evidence="1 9">Golgi apparatus membrane</location>
        <topology evidence="1 9">Peripheral membrane protein</topology>
    </subcellularLocation>
</comment>
<evidence type="ECO:0000256" key="4">
    <source>
        <dbReference type="ARBA" id="ARBA00022448"/>
    </source>
</evidence>
<dbReference type="Pfam" id="PF20653">
    <property type="entry name" value="COG6_C"/>
    <property type="match status" value="1"/>
</dbReference>
<evidence type="ECO:0000313" key="14">
    <source>
        <dbReference type="Proteomes" id="UP000001357"/>
    </source>
</evidence>
<feature type="compositionally biased region" description="Low complexity" evidence="10">
    <location>
        <begin position="16"/>
        <end position="48"/>
    </location>
</feature>
<keyword evidence="5 9" id="KW-0653">Protein transport</keyword>
<evidence type="ECO:0000256" key="1">
    <source>
        <dbReference type="ARBA" id="ARBA00004395"/>
    </source>
</evidence>
<feature type="domain" description="Conserved Oligomeric Golgi complex subunit 6 C-terminal" evidence="12">
    <location>
        <begin position="237"/>
        <end position="526"/>
    </location>
</feature>
<dbReference type="SMART" id="SM01087">
    <property type="entry name" value="COG6"/>
    <property type="match status" value="1"/>
</dbReference>
<keyword evidence="14" id="KW-1185">Reference proteome</keyword>
<dbReference type="FunCoup" id="A9V8J1">
    <property type="interactions" value="771"/>
</dbReference>
<feature type="region of interest" description="Disordered" evidence="10">
    <location>
        <begin position="1"/>
        <end position="60"/>
    </location>
</feature>
<evidence type="ECO:0000256" key="8">
    <source>
        <dbReference type="ARBA" id="ARBA00031348"/>
    </source>
</evidence>
<reference evidence="13 14" key="1">
    <citation type="journal article" date="2008" name="Nature">
        <title>The genome of the choanoflagellate Monosiga brevicollis and the origin of metazoans.</title>
        <authorList>
            <consortium name="JGI Sequencing"/>
            <person name="King N."/>
            <person name="Westbrook M.J."/>
            <person name="Young S.L."/>
            <person name="Kuo A."/>
            <person name="Abedin M."/>
            <person name="Chapman J."/>
            <person name="Fairclough S."/>
            <person name="Hellsten U."/>
            <person name="Isogai Y."/>
            <person name="Letunic I."/>
            <person name="Marr M."/>
            <person name="Pincus D."/>
            <person name="Putnam N."/>
            <person name="Rokas A."/>
            <person name="Wright K.J."/>
            <person name="Zuzow R."/>
            <person name="Dirks W."/>
            <person name="Good M."/>
            <person name="Goodstein D."/>
            <person name="Lemons D."/>
            <person name="Li W."/>
            <person name="Lyons J.B."/>
            <person name="Morris A."/>
            <person name="Nichols S."/>
            <person name="Richter D.J."/>
            <person name="Salamov A."/>
            <person name="Bork P."/>
            <person name="Lim W.A."/>
            <person name="Manning G."/>
            <person name="Miller W.T."/>
            <person name="McGinnis W."/>
            <person name="Shapiro H."/>
            <person name="Tjian R."/>
            <person name="Grigoriev I.V."/>
            <person name="Rokhsar D."/>
        </authorList>
    </citation>
    <scope>NUCLEOTIDE SEQUENCE [LARGE SCALE GENOMIC DNA]</scope>
    <source>
        <strain evidence="14">MX1 / ATCC 50154</strain>
    </source>
</reference>
<dbReference type="AlphaFoldDB" id="A9V8J1"/>
<dbReference type="STRING" id="81824.A9V8J1"/>
<evidence type="ECO:0000313" key="13">
    <source>
        <dbReference type="EMBL" id="EDQ86092.1"/>
    </source>
</evidence>
<dbReference type="InterPro" id="IPR048369">
    <property type="entry name" value="COG6_C"/>
</dbReference>
<dbReference type="GO" id="GO:0006891">
    <property type="term" value="P:intra-Golgi vesicle-mediated transport"/>
    <property type="evidence" value="ECO:0000318"/>
    <property type="project" value="GO_Central"/>
</dbReference>
<dbReference type="PANTHER" id="PTHR21506">
    <property type="entry name" value="COMPONENT OF OLIGOMERIC GOLGI COMPLEX 6"/>
    <property type="match status" value="1"/>
</dbReference>
<evidence type="ECO:0000256" key="5">
    <source>
        <dbReference type="ARBA" id="ARBA00022927"/>
    </source>
</evidence>
<accession>A9V8J1</accession>
<feature type="domain" description="Conserved oligomeric complex COG6 N-terminal" evidence="11">
    <location>
        <begin position="98"/>
        <end position="204"/>
    </location>
</feature>